<comment type="caution">
    <text evidence="1">The sequence shown here is derived from an EMBL/GenBank/DDBJ whole genome shotgun (WGS) entry which is preliminary data.</text>
</comment>
<organism evidence="1 2">
    <name type="scientific">Kistimonas scapharcae</name>
    <dbReference type="NCBI Taxonomy" id="1036133"/>
    <lineage>
        <taxon>Bacteria</taxon>
        <taxon>Pseudomonadati</taxon>
        <taxon>Pseudomonadota</taxon>
        <taxon>Gammaproteobacteria</taxon>
        <taxon>Oceanospirillales</taxon>
        <taxon>Endozoicomonadaceae</taxon>
        <taxon>Kistimonas</taxon>
    </lineage>
</organism>
<protein>
    <submittedName>
        <fullName evidence="1">Uncharacterized protein</fullName>
    </submittedName>
</protein>
<gene>
    <name evidence="1" type="ORF">GCM10023116_12480</name>
</gene>
<reference evidence="2" key="1">
    <citation type="journal article" date="2019" name="Int. J. Syst. Evol. Microbiol.">
        <title>The Global Catalogue of Microorganisms (GCM) 10K type strain sequencing project: providing services to taxonomists for standard genome sequencing and annotation.</title>
        <authorList>
            <consortium name="The Broad Institute Genomics Platform"/>
            <consortium name="The Broad Institute Genome Sequencing Center for Infectious Disease"/>
            <person name="Wu L."/>
            <person name="Ma J."/>
        </authorList>
    </citation>
    <scope>NUCLEOTIDE SEQUENCE [LARGE SCALE GENOMIC DNA]</scope>
    <source>
        <strain evidence="2">JCM 17805</strain>
    </source>
</reference>
<name>A0ABP8V0J1_9GAMM</name>
<dbReference type="Proteomes" id="UP001500604">
    <property type="component" value="Unassembled WGS sequence"/>
</dbReference>
<proteinExistence type="predicted"/>
<accession>A0ABP8V0J1</accession>
<keyword evidence="2" id="KW-1185">Reference proteome</keyword>
<dbReference type="RefSeq" id="WP_345194720.1">
    <property type="nucleotide sequence ID" value="NZ_BAABFL010000115.1"/>
</dbReference>
<evidence type="ECO:0000313" key="1">
    <source>
        <dbReference type="EMBL" id="GAA4648974.1"/>
    </source>
</evidence>
<evidence type="ECO:0000313" key="2">
    <source>
        <dbReference type="Proteomes" id="UP001500604"/>
    </source>
</evidence>
<dbReference type="EMBL" id="BAABFL010000115">
    <property type="protein sequence ID" value="GAA4648974.1"/>
    <property type="molecule type" value="Genomic_DNA"/>
</dbReference>
<sequence length="57" mass="6695">MRQQYLYVHKDAPKDLYFTPEDRRFLIAKSKTDIHPVFKKAAAKAVELMFNKPNKGV</sequence>